<dbReference type="PANTHER" id="PTHR12246">
    <property type="entry name" value="PALMITOYLTRANSFERASE ZDHHC16"/>
    <property type="match status" value="1"/>
</dbReference>
<feature type="transmembrane region" description="Helical" evidence="10">
    <location>
        <begin position="57"/>
        <end position="75"/>
    </location>
</feature>
<keyword evidence="6" id="KW-0564">Palmitate</keyword>
<evidence type="ECO:0000256" key="6">
    <source>
        <dbReference type="ARBA" id="ARBA00023139"/>
    </source>
</evidence>
<evidence type="ECO:0000256" key="4">
    <source>
        <dbReference type="ARBA" id="ARBA00022989"/>
    </source>
</evidence>
<dbReference type="EC" id="2.3.1.225" evidence="10"/>
<evidence type="ECO:0000313" key="13">
    <source>
        <dbReference type="Proteomes" id="UP000504637"/>
    </source>
</evidence>
<comment type="similarity">
    <text evidence="10">Belongs to the DHHC palmitoyltransferase family.</text>
</comment>
<evidence type="ECO:0000256" key="10">
    <source>
        <dbReference type="RuleBase" id="RU079119"/>
    </source>
</evidence>
<evidence type="ECO:0000256" key="3">
    <source>
        <dbReference type="ARBA" id="ARBA00022692"/>
    </source>
</evidence>
<evidence type="ECO:0000256" key="2">
    <source>
        <dbReference type="ARBA" id="ARBA00022679"/>
    </source>
</evidence>
<comment type="domain">
    <text evidence="10">The DHHC domain is required for palmitoyltransferase activity.</text>
</comment>
<dbReference type="OrthoDB" id="302728at2759"/>
<feature type="transmembrane region" description="Helical" evidence="10">
    <location>
        <begin position="187"/>
        <end position="210"/>
    </location>
</feature>
<dbReference type="InterPro" id="IPR039859">
    <property type="entry name" value="PFA4/ZDH16/20/ERF2-like"/>
</dbReference>
<evidence type="ECO:0000256" key="1">
    <source>
        <dbReference type="ARBA" id="ARBA00004141"/>
    </source>
</evidence>
<dbReference type="GO" id="GO:0016020">
    <property type="term" value="C:membrane"/>
    <property type="evidence" value="ECO:0007669"/>
    <property type="project" value="UniProtKB-SubCell"/>
</dbReference>
<evidence type="ECO:0000259" key="12">
    <source>
        <dbReference type="Pfam" id="PF01529"/>
    </source>
</evidence>
<evidence type="ECO:0000256" key="11">
    <source>
        <dbReference type="SAM" id="MobiDB-lite"/>
    </source>
</evidence>
<dbReference type="Pfam" id="PF01529">
    <property type="entry name" value="DHHC"/>
    <property type="match status" value="1"/>
</dbReference>
<reference evidence="14" key="2">
    <citation type="submission" date="2020-04" db="EMBL/GenBank/DDBJ databases">
        <authorList>
            <consortium name="NCBI Genome Project"/>
        </authorList>
    </citation>
    <scope>NUCLEOTIDE SEQUENCE</scope>
    <source>
        <strain evidence="14">CBS 342.82</strain>
    </source>
</reference>
<reference evidence="14" key="3">
    <citation type="submission" date="2025-08" db="UniProtKB">
        <authorList>
            <consortium name="RefSeq"/>
        </authorList>
    </citation>
    <scope>IDENTIFICATION</scope>
    <source>
        <strain evidence="14">CBS 342.82</strain>
    </source>
</reference>
<dbReference type="PROSITE" id="PS50216">
    <property type="entry name" value="DHHC"/>
    <property type="match status" value="1"/>
</dbReference>
<protein>
    <recommendedName>
        <fullName evidence="10">Palmitoyltransferase</fullName>
        <ecNumber evidence="10">2.3.1.225</ecNumber>
    </recommendedName>
</protein>
<keyword evidence="7" id="KW-0449">Lipoprotein</keyword>
<proteinExistence type="inferred from homology"/>
<keyword evidence="13" id="KW-1185">Reference proteome</keyword>
<feature type="non-terminal residue" evidence="14">
    <location>
        <position position="428"/>
    </location>
</feature>
<keyword evidence="8 10" id="KW-0012">Acyltransferase</keyword>
<name>A0A6J3M2T3_9PEZI</name>
<dbReference type="AlphaFoldDB" id="A0A6J3M2T3"/>
<comment type="subcellular location">
    <subcellularLocation>
        <location evidence="1">Membrane</location>
        <topology evidence="1">Multi-pass membrane protein</topology>
    </subcellularLocation>
</comment>
<dbReference type="GeneID" id="54358180"/>
<keyword evidence="3 10" id="KW-0812">Transmembrane</keyword>
<dbReference type="Proteomes" id="UP000504637">
    <property type="component" value="Unplaced"/>
</dbReference>
<sequence>SSRTTPSPPFHRRRKSWARKLERCCCTTFAYFPLVFVYGLTSWAIYVQVNVCFLDEYTSWAFLEAGLGIVLFLLADISYTAAVFTSPGSPLDGEHNGERVGRRKAGGYQGLPTHEDDREPGENSVPQEWMSAVTAKSTGKPRFCKKCRCVKPDRSHHCSTCGRCVLKMDHHCPWLATCVGLRNYKAFLLFLIYLSIFCWACFASTAVWVYEEIVNSHPMQESILVVNVIVLAVISGIIGLVISGFTGWHIYLTMTGQTTIESLEKTRYLAPLRESLESSAHSSRPNAGTDVPGIRAVGEYLKETHANALPGVLRAEEGDTLLDPSLVPQAAPMQAASYNSPATSSLHRSYASMEAQRERDRYSSYLDEVDSEKMPNAFDHGWKTNMMHVFGDRPLLWGVPICNTSGNGWMWDVSPKWLEARDRIGRER</sequence>
<keyword evidence="5 10" id="KW-0472">Membrane</keyword>
<keyword evidence="4 10" id="KW-1133">Transmembrane helix</keyword>
<dbReference type="RefSeq" id="XP_033459372.1">
    <property type="nucleotide sequence ID" value="XM_033600380.1"/>
</dbReference>
<evidence type="ECO:0000256" key="7">
    <source>
        <dbReference type="ARBA" id="ARBA00023288"/>
    </source>
</evidence>
<organism evidence="14">
    <name type="scientific">Dissoconium aciculare CBS 342.82</name>
    <dbReference type="NCBI Taxonomy" id="1314786"/>
    <lineage>
        <taxon>Eukaryota</taxon>
        <taxon>Fungi</taxon>
        <taxon>Dikarya</taxon>
        <taxon>Ascomycota</taxon>
        <taxon>Pezizomycotina</taxon>
        <taxon>Dothideomycetes</taxon>
        <taxon>Dothideomycetidae</taxon>
        <taxon>Mycosphaerellales</taxon>
        <taxon>Dissoconiaceae</taxon>
        <taxon>Dissoconium</taxon>
    </lineage>
</organism>
<feature type="transmembrane region" description="Helical" evidence="10">
    <location>
        <begin position="222"/>
        <end position="245"/>
    </location>
</feature>
<feature type="non-terminal residue" evidence="14">
    <location>
        <position position="1"/>
    </location>
</feature>
<feature type="transmembrane region" description="Helical" evidence="10">
    <location>
        <begin position="21"/>
        <end position="45"/>
    </location>
</feature>
<evidence type="ECO:0000256" key="5">
    <source>
        <dbReference type="ARBA" id="ARBA00023136"/>
    </source>
</evidence>
<feature type="domain" description="Palmitoyltransferase DHHC" evidence="12">
    <location>
        <begin position="139"/>
        <end position="265"/>
    </location>
</feature>
<dbReference type="InterPro" id="IPR001594">
    <property type="entry name" value="Palmitoyltrfase_DHHC"/>
</dbReference>
<gene>
    <name evidence="14" type="ORF">K489DRAFT_299468</name>
</gene>
<feature type="region of interest" description="Disordered" evidence="11">
    <location>
        <begin position="90"/>
        <end position="125"/>
    </location>
</feature>
<evidence type="ECO:0000256" key="9">
    <source>
        <dbReference type="ARBA" id="ARBA00048048"/>
    </source>
</evidence>
<evidence type="ECO:0000256" key="8">
    <source>
        <dbReference type="ARBA" id="ARBA00023315"/>
    </source>
</evidence>
<reference evidence="14" key="1">
    <citation type="submission" date="2020-01" db="EMBL/GenBank/DDBJ databases">
        <authorList>
            <consortium name="DOE Joint Genome Institute"/>
            <person name="Haridas S."/>
            <person name="Albert R."/>
            <person name="Binder M."/>
            <person name="Bloem J."/>
            <person name="Labutti K."/>
            <person name="Salamov A."/>
            <person name="Andreopoulos B."/>
            <person name="Baker S.E."/>
            <person name="Barry K."/>
            <person name="Bills G."/>
            <person name="Bluhm B.H."/>
            <person name="Cannon C."/>
            <person name="Castanera R."/>
            <person name="Culley D.E."/>
            <person name="Daum C."/>
            <person name="Ezra D."/>
            <person name="Gonzalez J.B."/>
            <person name="Henrissat B."/>
            <person name="Kuo A."/>
            <person name="Liang C."/>
            <person name="Lipzen A."/>
            <person name="Lutzoni F."/>
            <person name="Magnuson J."/>
            <person name="Mondo S."/>
            <person name="Nolan M."/>
            <person name="Ohm R."/>
            <person name="Pangilinan J."/>
            <person name="Park H.-J."/>
            <person name="Ramirez L."/>
            <person name="Alfaro M."/>
            <person name="Sun H."/>
            <person name="Tritt A."/>
            <person name="Yoshinaga Y."/>
            <person name="Zwiers L.-H."/>
            <person name="Turgeon B.G."/>
            <person name="Goodwin S.B."/>
            <person name="Spatafora J.W."/>
            <person name="Crous P.W."/>
            <person name="Grigoriev I.V."/>
        </authorList>
    </citation>
    <scope>NUCLEOTIDE SEQUENCE</scope>
    <source>
        <strain evidence="14">CBS 342.82</strain>
    </source>
</reference>
<accession>A0A6J3M2T3</accession>
<keyword evidence="2 10" id="KW-0808">Transferase</keyword>
<dbReference type="GO" id="GO:0019706">
    <property type="term" value="F:protein-cysteine S-palmitoyltransferase activity"/>
    <property type="evidence" value="ECO:0007669"/>
    <property type="project" value="UniProtKB-EC"/>
</dbReference>
<evidence type="ECO:0000313" key="14">
    <source>
        <dbReference type="RefSeq" id="XP_033459372.1"/>
    </source>
</evidence>
<comment type="catalytic activity">
    <reaction evidence="9 10">
        <text>L-cysteinyl-[protein] + hexadecanoyl-CoA = S-hexadecanoyl-L-cysteinyl-[protein] + CoA</text>
        <dbReference type="Rhea" id="RHEA:36683"/>
        <dbReference type="Rhea" id="RHEA-COMP:10131"/>
        <dbReference type="Rhea" id="RHEA-COMP:11032"/>
        <dbReference type="ChEBI" id="CHEBI:29950"/>
        <dbReference type="ChEBI" id="CHEBI:57287"/>
        <dbReference type="ChEBI" id="CHEBI:57379"/>
        <dbReference type="ChEBI" id="CHEBI:74151"/>
        <dbReference type="EC" id="2.3.1.225"/>
    </reaction>
</comment>